<evidence type="ECO:0000259" key="1">
    <source>
        <dbReference type="Pfam" id="PF07791"/>
    </source>
</evidence>
<reference evidence="2 3" key="1">
    <citation type="submission" date="2023-12" db="EMBL/GenBank/DDBJ databases">
        <title>the genome sequence of Hyalangium sp. s54d21.</title>
        <authorList>
            <person name="Zhang X."/>
        </authorList>
    </citation>
    <scope>NUCLEOTIDE SEQUENCE [LARGE SCALE GENOMIC DNA]</scope>
    <source>
        <strain evidence="3">s54d21</strain>
    </source>
</reference>
<comment type="caution">
    <text evidence="2">The sequence shown here is derived from an EMBL/GenBank/DDBJ whole genome shotgun (WGS) entry which is preliminary data.</text>
</comment>
<feature type="domain" description="Immunity MXAN-0049 protein" evidence="1">
    <location>
        <begin position="3"/>
        <end position="187"/>
    </location>
</feature>
<accession>A0ABU5HBK8</accession>
<organism evidence="2 3">
    <name type="scientific">Hyalangium rubrum</name>
    <dbReference type="NCBI Taxonomy" id="3103134"/>
    <lineage>
        <taxon>Bacteria</taxon>
        <taxon>Pseudomonadati</taxon>
        <taxon>Myxococcota</taxon>
        <taxon>Myxococcia</taxon>
        <taxon>Myxococcales</taxon>
        <taxon>Cystobacterineae</taxon>
        <taxon>Archangiaceae</taxon>
        <taxon>Hyalangium</taxon>
    </lineage>
</organism>
<gene>
    <name evidence="2" type="ORF">SYV04_30970</name>
</gene>
<evidence type="ECO:0000313" key="3">
    <source>
        <dbReference type="Proteomes" id="UP001291309"/>
    </source>
</evidence>
<dbReference type="Proteomes" id="UP001291309">
    <property type="component" value="Unassembled WGS sequence"/>
</dbReference>
<name>A0ABU5HBK8_9BACT</name>
<keyword evidence="3" id="KW-1185">Reference proteome</keyword>
<dbReference type="Pfam" id="PF07791">
    <property type="entry name" value="Imm11"/>
    <property type="match status" value="1"/>
</dbReference>
<evidence type="ECO:0000313" key="2">
    <source>
        <dbReference type="EMBL" id="MDY7230858.1"/>
    </source>
</evidence>
<sequence>MARYFELRSNMLIPGRWVLKSPFDAHGREVDPWQFVEGRAVELKEVPRLEVSLPGRPLDFSLTGLGVIVVHGRVARLFEREGIGEAQFLPAKVEVHPEPYFILNPLRVIRCIDEARCEEVQRFTPEDGQPEKVGQYRVVAGLRIDPTKVEGARIFRPWGWTVALIVSENLKQAMEQEGLTGTRFIEV</sequence>
<dbReference type="EMBL" id="JAXIVS010000012">
    <property type="protein sequence ID" value="MDY7230858.1"/>
    <property type="molecule type" value="Genomic_DNA"/>
</dbReference>
<protein>
    <recommendedName>
        <fullName evidence="1">Immunity MXAN-0049 protein domain-containing protein</fullName>
    </recommendedName>
</protein>
<dbReference type="RefSeq" id="WP_321549571.1">
    <property type="nucleotide sequence ID" value="NZ_JAXIVS010000012.1"/>
</dbReference>
<proteinExistence type="predicted"/>
<dbReference type="InterPro" id="IPR012433">
    <property type="entry name" value="Imm11"/>
</dbReference>